<dbReference type="Proteomes" id="UP001303760">
    <property type="component" value="Unassembled WGS sequence"/>
</dbReference>
<evidence type="ECO:0000313" key="1">
    <source>
        <dbReference type="EMBL" id="KAK4234958.1"/>
    </source>
</evidence>
<gene>
    <name evidence="1" type="ORF">C8A03DRAFT_37220</name>
</gene>
<dbReference type="PANTHER" id="PTHR40619">
    <property type="entry name" value="FUNGAL STAND N-TERMINAL GOODBYE DOMAIN-CONTAINING PROTEIN"/>
    <property type="match status" value="1"/>
</dbReference>
<reference evidence="1" key="1">
    <citation type="journal article" date="2023" name="Mol. Phylogenet. Evol.">
        <title>Genome-scale phylogeny and comparative genomics of the fungal order Sordariales.</title>
        <authorList>
            <person name="Hensen N."/>
            <person name="Bonometti L."/>
            <person name="Westerberg I."/>
            <person name="Brannstrom I.O."/>
            <person name="Guillou S."/>
            <person name="Cros-Aarteil S."/>
            <person name="Calhoun S."/>
            <person name="Haridas S."/>
            <person name="Kuo A."/>
            <person name="Mondo S."/>
            <person name="Pangilinan J."/>
            <person name="Riley R."/>
            <person name="LaButti K."/>
            <person name="Andreopoulos B."/>
            <person name="Lipzen A."/>
            <person name="Chen C."/>
            <person name="Yan M."/>
            <person name="Daum C."/>
            <person name="Ng V."/>
            <person name="Clum A."/>
            <person name="Steindorff A."/>
            <person name="Ohm R.A."/>
            <person name="Martin F."/>
            <person name="Silar P."/>
            <person name="Natvig D.O."/>
            <person name="Lalanne C."/>
            <person name="Gautier V."/>
            <person name="Ament-Velasquez S.L."/>
            <person name="Kruys A."/>
            <person name="Hutchinson M.I."/>
            <person name="Powell A.J."/>
            <person name="Barry K."/>
            <person name="Miller A.N."/>
            <person name="Grigoriev I.V."/>
            <person name="Debuchy R."/>
            <person name="Gladieux P."/>
            <person name="Hiltunen Thoren M."/>
            <person name="Johannesson H."/>
        </authorList>
    </citation>
    <scope>NUCLEOTIDE SEQUENCE</scope>
    <source>
        <strain evidence="1">CBS 532.94</strain>
    </source>
</reference>
<proteinExistence type="predicted"/>
<keyword evidence="2" id="KW-1185">Reference proteome</keyword>
<protein>
    <submittedName>
        <fullName evidence="1">Uncharacterized protein</fullName>
    </submittedName>
</protein>
<dbReference type="PANTHER" id="PTHR40619:SF3">
    <property type="entry name" value="FUNGAL STAND N-TERMINAL GOODBYE DOMAIN-CONTAINING PROTEIN"/>
    <property type="match status" value="1"/>
</dbReference>
<name>A0AAN7C3Y7_9PEZI</name>
<comment type="caution">
    <text evidence="1">The sequence shown here is derived from an EMBL/GenBank/DDBJ whole genome shotgun (WGS) entry which is preliminary data.</text>
</comment>
<dbReference type="EMBL" id="MU860311">
    <property type="protein sequence ID" value="KAK4234958.1"/>
    <property type="molecule type" value="Genomic_DNA"/>
</dbReference>
<dbReference type="AlphaFoldDB" id="A0AAN7C3Y7"/>
<organism evidence="1 2">
    <name type="scientific">Achaetomium macrosporum</name>
    <dbReference type="NCBI Taxonomy" id="79813"/>
    <lineage>
        <taxon>Eukaryota</taxon>
        <taxon>Fungi</taxon>
        <taxon>Dikarya</taxon>
        <taxon>Ascomycota</taxon>
        <taxon>Pezizomycotina</taxon>
        <taxon>Sordariomycetes</taxon>
        <taxon>Sordariomycetidae</taxon>
        <taxon>Sordariales</taxon>
        <taxon>Chaetomiaceae</taxon>
        <taxon>Achaetomium</taxon>
    </lineage>
</organism>
<evidence type="ECO:0000313" key="2">
    <source>
        <dbReference type="Proteomes" id="UP001303760"/>
    </source>
</evidence>
<accession>A0AAN7C3Y7</accession>
<sequence>MVKRENEREEPSPTLDTILQAIEEHIKGYNNAVNLEQRQQDENHHAAVLNALRGGETELKLLAETQASNRTLLLEVIMESKQRAAEIAALRQQLEATHISRHTAVVTLTVHLGATPVASSLRGLSAISVLSSTLVTSLMQAYPDSAVVVHFFCGMHASPKDAWYGPSGLLLMKLDAKDPDMRTWNLDYINDRRLLQNLEEHSLMELCSVLHSLLYEFPADTCIYCIVDSISCFDICRLHNDLNTVTEQLRIIVNDTKLVTRNW</sequence>
<reference evidence="1" key="2">
    <citation type="submission" date="2023-05" db="EMBL/GenBank/DDBJ databases">
        <authorList>
            <consortium name="Lawrence Berkeley National Laboratory"/>
            <person name="Steindorff A."/>
            <person name="Hensen N."/>
            <person name="Bonometti L."/>
            <person name="Westerberg I."/>
            <person name="Brannstrom I.O."/>
            <person name="Guillou S."/>
            <person name="Cros-Aarteil S."/>
            <person name="Calhoun S."/>
            <person name="Haridas S."/>
            <person name="Kuo A."/>
            <person name="Mondo S."/>
            <person name="Pangilinan J."/>
            <person name="Riley R."/>
            <person name="Labutti K."/>
            <person name="Andreopoulos B."/>
            <person name="Lipzen A."/>
            <person name="Chen C."/>
            <person name="Yanf M."/>
            <person name="Daum C."/>
            <person name="Ng V."/>
            <person name="Clum A."/>
            <person name="Ohm R."/>
            <person name="Martin F."/>
            <person name="Silar P."/>
            <person name="Natvig D."/>
            <person name="Lalanne C."/>
            <person name="Gautier V."/>
            <person name="Ament-Velasquez S.L."/>
            <person name="Kruys A."/>
            <person name="Hutchinson M.I."/>
            <person name="Powell A.J."/>
            <person name="Barry K."/>
            <person name="Miller A.N."/>
            <person name="Grigoriev I.V."/>
            <person name="Debuchy R."/>
            <person name="Gladieux P."/>
            <person name="Thoren M.H."/>
            <person name="Johannesson H."/>
        </authorList>
    </citation>
    <scope>NUCLEOTIDE SEQUENCE</scope>
    <source>
        <strain evidence="1">CBS 532.94</strain>
    </source>
</reference>